<dbReference type="HOGENOM" id="CLU_1271318_0_0_0"/>
<evidence type="ECO:0000313" key="4">
    <source>
        <dbReference type="EMBL" id="BAM04183.1"/>
    </source>
</evidence>
<keyword evidence="3" id="KW-0472">Membrane</keyword>
<proteinExistence type="predicted"/>
<dbReference type="SUPFAM" id="SSF54523">
    <property type="entry name" value="Pili subunits"/>
    <property type="match status" value="1"/>
</dbReference>
<keyword evidence="1" id="KW-0488">Methylation</keyword>
<dbReference type="eggNOG" id="COG4969">
    <property type="taxonomic scope" value="Bacteria"/>
</dbReference>
<dbReference type="Gene3D" id="3.30.700.10">
    <property type="entry name" value="Glycoprotein, Type 4 Pilin"/>
    <property type="match status" value="1"/>
</dbReference>
<gene>
    <name evidence="4" type="ordered locus">PSMK_20240</name>
</gene>
<dbReference type="Proteomes" id="UP000007881">
    <property type="component" value="Chromosome"/>
</dbReference>
<feature type="region of interest" description="Disordered" evidence="2">
    <location>
        <begin position="196"/>
        <end position="217"/>
    </location>
</feature>
<dbReference type="KEGG" id="phm:PSMK_20240"/>
<evidence type="ECO:0000313" key="5">
    <source>
        <dbReference type="Proteomes" id="UP000007881"/>
    </source>
</evidence>
<keyword evidence="3" id="KW-1133">Transmembrane helix</keyword>
<evidence type="ECO:0000256" key="2">
    <source>
        <dbReference type="SAM" id="MobiDB-lite"/>
    </source>
</evidence>
<protein>
    <submittedName>
        <fullName evidence="4">Uncharacterized protein</fullName>
    </submittedName>
</protein>
<dbReference type="EMBL" id="AP012338">
    <property type="protein sequence ID" value="BAM04183.1"/>
    <property type="molecule type" value="Genomic_DNA"/>
</dbReference>
<feature type="compositionally biased region" description="Acidic residues" evidence="2">
    <location>
        <begin position="203"/>
        <end position="217"/>
    </location>
</feature>
<dbReference type="InterPro" id="IPR000983">
    <property type="entry name" value="Bac_GSPG_pilin"/>
</dbReference>
<keyword evidence="3" id="KW-0812">Transmembrane</keyword>
<name>I0IFZ5_PHYMF</name>
<evidence type="ECO:0000256" key="3">
    <source>
        <dbReference type="SAM" id="Phobius"/>
    </source>
</evidence>
<dbReference type="Pfam" id="PF07963">
    <property type="entry name" value="N_methyl"/>
    <property type="match status" value="1"/>
</dbReference>
<dbReference type="AlphaFoldDB" id="I0IFZ5"/>
<dbReference type="STRING" id="1142394.PSMK_20240"/>
<dbReference type="PROSITE" id="PS00409">
    <property type="entry name" value="PROKAR_NTER_METHYL"/>
    <property type="match status" value="1"/>
</dbReference>
<dbReference type="GO" id="GO:0015627">
    <property type="term" value="C:type II protein secretion system complex"/>
    <property type="evidence" value="ECO:0007669"/>
    <property type="project" value="InterPro"/>
</dbReference>
<organism evidence="4 5">
    <name type="scientific">Phycisphaera mikurensis (strain NBRC 102666 / KCTC 22515 / FYK2301M01)</name>
    <dbReference type="NCBI Taxonomy" id="1142394"/>
    <lineage>
        <taxon>Bacteria</taxon>
        <taxon>Pseudomonadati</taxon>
        <taxon>Planctomycetota</taxon>
        <taxon>Phycisphaerae</taxon>
        <taxon>Phycisphaerales</taxon>
        <taxon>Phycisphaeraceae</taxon>
        <taxon>Phycisphaera</taxon>
    </lineage>
</organism>
<dbReference type="RefSeq" id="WP_014437401.1">
    <property type="nucleotide sequence ID" value="NC_017080.1"/>
</dbReference>
<dbReference type="GO" id="GO:0015628">
    <property type="term" value="P:protein secretion by the type II secretion system"/>
    <property type="evidence" value="ECO:0007669"/>
    <property type="project" value="InterPro"/>
</dbReference>
<feature type="transmembrane region" description="Helical" evidence="3">
    <location>
        <begin position="20"/>
        <end position="45"/>
    </location>
</feature>
<sequence>MPRIILPLSELRRRSAGFTLIELLVTISIIAILAGISIPVITSMLKAADSGRMKSSLAGLRAAAEEYQVMTDSNVDHTLARFPSFPSLQVEAKDVPGNNTIQLFVYEAGKVPSVASLLVSSARKDLKIFDGTDFVVLADPTLITDPAAVQLLDAFGNPVRYAAFVDKGDAFTDDDYLPAHPGPFFASAGPDGLWGTVNRSGEPDADAEDNLYSFDDL</sequence>
<dbReference type="InterPro" id="IPR045584">
    <property type="entry name" value="Pilin-like"/>
</dbReference>
<reference evidence="4 5" key="1">
    <citation type="submission" date="2012-02" db="EMBL/GenBank/DDBJ databases">
        <title>Complete genome sequence of Phycisphaera mikurensis NBRC 102666.</title>
        <authorList>
            <person name="Ankai A."/>
            <person name="Hosoyama A."/>
            <person name="Terui Y."/>
            <person name="Sekine M."/>
            <person name="Fukai R."/>
            <person name="Kato Y."/>
            <person name="Nakamura S."/>
            <person name="Yamada-Narita S."/>
            <person name="Kawakoshi A."/>
            <person name="Fukunaga Y."/>
            <person name="Yamazaki S."/>
            <person name="Fujita N."/>
        </authorList>
    </citation>
    <scope>NUCLEOTIDE SEQUENCE [LARGE SCALE GENOMIC DNA]</scope>
    <source>
        <strain evidence="5">NBRC 102666 / KCTC 22515 / FYK2301M01</strain>
    </source>
</reference>
<accession>I0IFZ5</accession>
<evidence type="ECO:0000256" key="1">
    <source>
        <dbReference type="ARBA" id="ARBA00022481"/>
    </source>
</evidence>
<keyword evidence="5" id="KW-1185">Reference proteome</keyword>
<dbReference type="PRINTS" id="PR00813">
    <property type="entry name" value="BCTERIALGSPG"/>
</dbReference>
<dbReference type="NCBIfam" id="TIGR02532">
    <property type="entry name" value="IV_pilin_GFxxxE"/>
    <property type="match status" value="1"/>
</dbReference>
<dbReference type="InterPro" id="IPR012902">
    <property type="entry name" value="N_methyl_site"/>
</dbReference>